<sequence length="681" mass="72290">MSTRTTSRRLAWLIGLLLLVYCNLKAEVRLTFTKTDSIQSTKSFSEPNTAIDPTPISLTAIAGVPFKYKIPALLLPTNTIYSSLELPGNGLRISYETYPPSIVGAPNATGVMNLTINAHNVVNNVESSAWVPITITVIAPTPISLTATAGVPFKYKLPVLLPPQGTAYTSSELPGNGLRLSYETIPASIVGAPNSTGVMNLTINANITVNGEPEVAWVPISITVIPPTPISLTATVGVPFHYKTPLLLPDISTQYTANGLPNNGLSLFTATTEPYITGTPTASGVMNLTLNAHSNVNSQEESAWQPIIITVNPSATSFAITGVNLISCQTISANQRLLTFNPQYVGTTGQPIIFTVYQQLPLTSQPGPYSLNLDSSNPIITLIAQQNGVLTSYNYQWLAACNNSTPNRPPTTTGIPPQTAQPGQAYQLSLANYFTDPDGNPLTYIVSGLPSTLNLTGVIISGTPSGTGSFPISVTAVDPSGLFVATSFQLTVNGTTPPNQPFTLVSLTTNGCQNLGGNQWQVTFTPQYTGLTGESIVLAMTNGTITTQAGPYSQTLSTTEPLLTLIAQQGNTTSAYNYFWLAACTGGARQGASEISNGLQVKVFGNPIQSQQVDVEISGVIGSWVEVTVMDLQGRSHHQQRLEWPSDGERINLPVGQGAGTHLVQVRTEGQVQTVKLIKSR</sequence>
<comment type="caution">
    <text evidence="2">The sequence shown here is derived from an EMBL/GenBank/DDBJ whole genome shotgun (WGS) entry which is preliminary data.</text>
</comment>
<dbReference type="EMBL" id="WPIN01000012">
    <property type="protein sequence ID" value="MVM33743.1"/>
    <property type="molecule type" value="Genomic_DNA"/>
</dbReference>
<protein>
    <recommendedName>
        <fullName evidence="1">Dystroglycan-type cadherin-like domain-containing protein</fullName>
    </recommendedName>
</protein>
<dbReference type="SUPFAM" id="SSF49313">
    <property type="entry name" value="Cadherin-like"/>
    <property type="match status" value="1"/>
</dbReference>
<dbReference type="GO" id="GO:0016020">
    <property type="term" value="C:membrane"/>
    <property type="evidence" value="ECO:0007669"/>
    <property type="project" value="InterPro"/>
</dbReference>
<organism evidence="2 3">
    <name type="scientific">Spirosoma arboris</name>
    <dbReference type="NCBI Taxonomy" id="2682092"/>
    <lineage>
        <taxon>Bacteria</taxon>
        <taxon>Pseudomonadati</taxon>
        <taxon>Bacteroidota</taxon>
        <taxon>Cytophagia</taxon>
        <taxon>Cytophagales</taxon>
        <taxon>Cytophagaceae</taxon>
        <taxon>Spirosoma</taxon>
    </lineage>
</organism>
<dbReference type="Gene3D" id="2.60.40.10">
    <property type="entry name" value="Immunoglobulins"/>
    <property type="match status" value="2"/>
</dbReference>
<dbReference type="SMART" id="SM00736">
    <property type="entry name" value="CADG"/>
    <property type="match status" value="1"/>
</dbReference>
<dbReference type="GO" id="GO:0005509">
    <property type="term" value="F:calcium ion binding"/>
    <property type="evidence" value="ECO:0007669"/>
    <property type="project" value="InterPro"/>
</dbReference>
<dbReference type="InterPro" id="IPR015919">
    <property type="entry name" value="Cadherin-like_sf"/>
</dbReference>
<gene>
    <name evidence="2" type="ORF">GO755_27140</name>
</gene>
<accession>A0A7K1SIZ3</accession>
<evidence type="ECO:0000313" key="2">
    <source>
        <dbReference type="EMBL" id="MVM33743.1"/>
    </source>
</evidence>
<dbReference type="InterPro" id="IPR013783">
    <property type="entry name" value="Ig-like_fold"/>
</dbReference>
<dbReference type="AlphaFoldDB" id="A0A7K1SIZ3"/>
<dbReference type="RefSeq" id="WP_157588454.1">
    <property type="nucleotide sequence ID" value="NZ_WPIN01000012.1"/>
</dbReference>
<feature type="domain" description="Dystroglycan-type cadherin-like" evidence="1">
    <location>
        <begin position="410"/>
        <end position="499"/>
    </location>
</feature>
<dbReference type="Proteomes" id="UP000436006">
    <property type="component" value="Unassembled WGS sequence"/>
</dbReference>
<dbReference type="InterPro" id="IPR006644">
    <property type="entry name" value="Cadg"/>
</dbReference>
<evidence type="ECO:0000313" key="3">
    <source>
        <dbReference type="Proteomes" id="UP000436006"/>
    </source>
</evidence>
<name>A0A7K1SIZ3_9BACT</name>
<proteinExistence type="predicted"/>
<evidence type="ECO:0000259" key="1">
    <source>
        <dbReference type="SMART" id="SM00736"/>
    </source>
</evidence>
<keyword evidence="3" id="KW-1185">Reference proteome</keyword>
<reference evidence="2 3" key="1">
    <citation type="submission" date="2019-12" db="EMBL/GenBank/DDBJ databases">
        <title>Spirosoma sp. HMF4905 genome sequencing and assembly.</title>
        <authorList>
            <person name="Kang H."/>
            <person name="Cha I."/>
            <person name="Kim H."/>
            <person name="Joh K."/>
        </authorList>
    </citation>
    <scope>NUCLEOTIDE SEQUENCE [LARGE SCALE GENOMIC DNA]</scope>
    <source>
        <strain evidence="2 3">HMF4905</strain>
    </source>
</reference>